<dbReference type="AlphaFoldDB" id="A0A6N9SYJ4"/>
<evidence type="ECO:0000313" key="5">
    <source>
        <dbReference type="EMBL" id="NDW04163.1"/>
    </source>
</evidence>
<dbReference type="GO" id="GO:0015074">
    <property type="term" value="P:DNA integration"/>
    <property type="evidence" value="ECO:0007669"/>
    <property type="project" value="UniProtKB-KW"/>
</dbReference>
<evidence type="ECO:0000259" key="4">
    <source>
        <dbReference type="Pfam" id="PF13356"/>
    </source>
</evidence>
<comment type="caution">
    <text evidence="5">The sequence shown here is derived from an EMBL/GenBank/DDBJ whole genome shotgun (WGS) entry which is preliminary data.</text>
</comment>
<name>A0A6N9SYJ4_9HYPH</name>
<evidence type="ECO:0000256" key="2">
    <source>
        <dbReference type="ARBA" id="ARBA00022908"/>
    </source>
</evidence>
<dbReference type="InterPro" id="IPR038488">
    <property type="entry name" value="Integrase_DNA-bd_sf"/>
</dbReference>
<dbReference type="Proteomes" id="UP000469011">
    <property type="component" value="Unassembled WGS sequence"/>
</dbReference>
<gene>
    <name evidence="5" type="ORF">GTK09_06940</name>
</gene>
<dbReference type="EMBL" id="JAAAMG010000004">
    <property type="protein sequence ID" value="NDW04163.1"/>
    <property type="molecule type" value="Genomic_DNA"/>
</dbReference>
<dbReference type="GO" id="GO:0003677">
    <property type="term" value="F:DNA binding"/>
    <property type="evidence" value="ECO:0007669"/>
    <property type="project" value="UniProtKB-KW"/>
</dbReference>
<dbReference type="Pfam" id="PF13356">
    <property type="entry name" value="Arm-DNA-bind_3"/>
    <property type="match status" value="1"/>
</dbReference>
<dbReference type="PANTHER" id="PTHR30629:SF2">
    <property type="entry name" value="PROPHAGE INTEGRASE INTS-RELATED"/>
    <property type="match status" value="1"/>
</dbReference>
<comment type="similarity">
    <text evidence="1">Belongs to the 'phage' integrase family.</text>
</comment>
<keyword evidence="5" id="KW-0238">DNA-binding</keyword>
<feature type="compositionally biased region" description="Basic and acidic residues" evidence="3">
    <location>
        <begin position="44"/>
        <end position="56"/>
    </location>
</feature>
<feature type="domain" description="Integrase DNA-binding" evidence="4">
    <location>
        <begin position="3"/>
        <end position="66"/>
    </location>
</feature>
<sequence>MQKFTSGGGLYRLVTPAGAKSWRLDYGFAGERRSKTLGAYPDKGLAEARTERDRIRGQVARGNDPEPKLAPAPEPQRPAVTFGDMVRICLDGLEKKGPAPATFQKNVRTGRRSGRTSQRCRSDPAEAVADFDRSLTPLPGWRLVPAIFAG</sequence>
<dbReference type="InterPro" id="IPR025166">
    <property type="entry name" value="Integrase_DNA_bind_dom"/>
</dbReference>
<organism evidence="5 6">
    <name type="scientific">Jiella pacifica</name>
    <dbReference type="NCBI Taxonomy" id="2696469"/>
    <lineage>
        <taxon>Bacteria</taxon>
        <taxon>Pseudomonadati</taxon>
        <taxon>Pseudomonadota</taxon>
        <taxon>Alphaproteobacteria</taxon>
        <taxon>Hyphomicrobiales</taxon>
        <taxon>Aurantimonadaceae</taxon>
        <taxon>Jiella</taxon>
    </lineage>
</organism>
<feature type="region of interest" description="Disordered" evidence="3">
    <location>
        <begin position="40"/>
        <end position="78"/>
    </location>
</feature>
<dbReference type="Gene3D" id="3.30.160.390">
    <property type="entry name" value="Integrase, DNA-binding domain"/>
    <property type="match status" value="1"/>
</dbReference>
<keyword evidence="2" id="KW-0229">DNA integration</keyword>
<evidence type="ECO:0000256" key="1">
    <source>
        <dbReference type="ARBA" id="ARBA00008857"/>
    </source>
</evidence>
<evidence type="ECO:0000313" key="6">
    <source>
        <dbReference type="Proteomes" id="UP000469011"/>
    </source>
</evidence>
<dbReference type="InterPro" id="IPR050808">
    <property type="entry name" value="Phage_Integrase"/>
</dbReference>
<reference evidence="5 6" key="1">
    <citation type="submission" date="2020-01" db="EMBL/GenBank/DDBJ databases">
        <title>Jiella pacifica sp. nov.</title>
        <authorList>
            <person name="Xue Z."/>
            <person name="Zhu S."/>
            <person name="Chen J."/>
            <person name="Yang J."/>
        </authorList>
    </citation>
    <scope>NUCLEOTIDE SEQUENCE [LARGE SCALE GENOMIC DNA]</scope>
    <source>
        <strain evidence="5 6">40Bstr34</strain>
    </source>
</reference>
<evidence type="ECO:0000256" key="3">
    <source>
        <dbReference type="SAM" id="MobiDB-lite"/>
    </source>
</evidence>
<proteinExistence type="inferred from homology"/>
<dbReference type="PANTHER" id="PTHR30629">
    <property type="entry name" value="PROPHAGE INTEGRASE"/>
    <property type="match status" value="1"/>
</dbReference>
<protein>
    <submittedName>
        <fullName evidence="5">Integrase arm-type DNA-binding domain-containing protein</fullName>
    </submittedName>
</protein>
<accession>A0A6N9SYJ4</accession>
<keyword evidence="6" id="KW-1185">Reference proteome</keyword>
<dbReference type="RefSeq" id="WP_163462399.1">
    <property type="nucleotide sequence ID" value="NZ_JAAAMG010000004.1"/>
</dbReference>